<evidence type="ECO:0000256" key="8">
    <source>
        <dbReference type="ARBA" id="ARBA00048791"/>
    </source>
</evidence>
<keyword evidence="4" id="KW-0456">Lyase</keyword>
<dbReference type="GO" id="GO:0004139">
    <property type="term" value="F:deoxyribose-phosphate aldolase activity"/>
    <property type="evidence" value="ECO:0007669"/>
    <property type="project" value="UniProtKB-EC"/>
</dbReference>
<dbReference type="GO" id="GO:0005737">
    <property type="term" value="C:cytoplasm"/>
    <property type="evidence" value="ECO:0007669"/>
    <property type="project" value="InterPro"/>
</dbReference>
<evidence type="ECO:0000256" key="9">
    <source>
        <dbReference type="SAM" id="MobiDB-lite"/>
    </source>
</evidence>
<evidence type="ECO:0000313" key="11">
    <source>
        <dbReference type="Proteomes" id="UP000678499"/>
    </source>
</evidence>
<dbReference type="InterPro" id="IPR002915">
    <property type="entry name" value="DeoC/FbaB/LacD_aldolase"/>
</dbReference>
<evidence type="ECO:0000256" key="2">
    <source>
        <dbReference type="ARBA" id="ARBA00009473"/>
    </source>
</evidence>
<comment type="catalytic activity">
    <reaction evidence="8">
        <text>2-deoxy-D-ribose 5-phosphate = D-glyceraldehyde 3-phosphate + acetaldehyde</text>
        <dbReference type="Rhea" id="RHEA:12821"/>
        <dbReference type="ChEBI" id="CHEBI:15343"/>
        <dbReference type="ChEBI" id="CHEBI:59776"/>
        <dbReference type="ChEBI" id="CHEBI:62877"/>
        <dbReference type="EC" id="4.1.2.4"/>
    </reaction>
</comment>
<dbReference type="GO" id="GO:0046386">
    <property type="term" value="P:deoxyribose phosphate catabolic process"/>
    <property type="evidence" value="ECO:0007669"/>
    <property type="project" value="UniProtKB-UniPathway"/>
</dbReference>
<evidence type="ECO:0000256" key="5">
    <source>
        <dbReference type="ARBA" id="ARBA00023270"/>
    </source>
</evidence>
<comment type="pathway">
    <text evidence="1">Carbohydrate degradation; 2-deoxy-D-ribose 1-phosphate degradation; D-glyceraldehyde 3-phosphate and acetaldehyde from 2-deoxy-alpha-D-ribose 1-phosphate: step 2/2.</text>
</comment>
<dbReference type="GO" id="GO:0009264">
    <property type="term" value="P:deoxyribonucleotide catabolic process"/>
    <property type="evidence" value="ECO:0007669"/>
    <property type="project" value="InterPro"/>
</dbReference>
<feature type="compositionally biased region" description="Basic residues" evidence="9">
    <location>
        <begin position="123"/>
        <end position="146"/>
    </location>
</feature>
<dbReference type="PANTHER" id="PTHR10889">
    <property type="entry name" value="DEOXYRIBOSE-PHOSPHATE ALDOLASE"/>
    <property type="match status" value="1"/>
</dbReference>
<dbReference type="NCBIfam" id="TIGR00126">
    <property type="entry name" value="deoC"/>
    <property type="match status" value="1"/>
</dbReference>
<organism evidence="10">
    <name type="scientific">Notodromas monacha</name>
    <dbReference type="NCBI Taxonomy" id="399045"/>
    <lineage>
        <taxon>Eukaryota</taxon>
        <taxon>Metazoa</taxon>
        <taxon>Ecdysozoa</taxon>
        <taxon>Arthropoda</taxon>
        <taxon>Crustacea</taxon>
        <taxon>Oligostraca</taxon>
        <taxon>Ostracoda</taxon>
        <taxon>Podocopa</taxon>
        <taxon>Podocopida</taxon>
        <taxon>Cypridocopina</taxon>
        <taxon>Cypridoidea</taxon>
        <taxon>Cyprididae</taxon>
        <taxon>Notodromas</taxon>
    </lineage>
</organism>
<dbReference type="Pfam" id="PF01791">
    <property type="entry name" value="DeoC"/>
    <property type="match status" value="1"/>
</dbReference>
<dbReference type="SUPFAM" id="SSF51569">
    <property type="entry name" value="Aldolase"/>
    <property type="match status" value="1"/>
</dbReference>
<name>A0A7R9GBT3_9CRUS</name>
<evidence type="ECO:0000256" key="3">
    <source>
        <dbReference type="ARBA" id="ARBA00012515"/>
    </source>
</evidence>
<dbReference type="AlphaFoldDB" id="A0A7R9GBT3"/>
<dbReference type="SMART" id="SM01133">
    <property type="entry name" value="DeoC"/>
    <property type="match status" value="1"/>
</dbReference>
<dbReference type="Proteomes" id="UP000678499">
    <property type="component" value="Unassembled WGS sequence"/>
</dbReference>
<dbReference type="PANTHER" id="PTHR10889:SF3">
    <property type="entry name" value="DEOXYRIBOSE-PHOSPHATE ALDOLASE"/>
    <property type="match status" value="1"/>
</dbReference>
<dbReference type="UniPathway" id="UPA00002">
    <property type="reaction ID" value="UER00468"/>
</dbReference>
<keyword evidence="5" id="KW-0704">Schiff base</keyword>
<dbReference type="GO" id="GO:0016052">
    <property type="term" value="P:carbohydrate catabolic process"/>
    <property type="evidence" value="ECO:0007669"/>
    <property type="project" value="TreeGrafter"/>
</dbReference>
<evidence type="ECO:0000256" key="4">
    <source>
        <dbReference type="ARBA" id="ARBA00023239"/>
    </source>
</evidence>
<evidence type="ECO:0000256" key="1">
    <source>
        <dbReference type="ARBA" id="ARBA00004816"/>
    </source>
</evidence>
<dbReference type="EMBL" id="OA882374">
    <property type="protein sequence ID" value="CAD7274979.1"/>
    <property type="molecule type" value="Genomic_DNA"/>
</dbReference>
<dbReference type="InterPro" id="IPR011343">
    <property type="entry name" value="DeoC"/>
</dbReference>
<gene>
    <name evidence="10" type="ORF">NMOB1V02_LOCUS2789</name>
</gene>
<dbReference type="InterPro" id="IPR013785">
    <property type="entry name" value="Aldolase_TIM"/>
</dbReference>
<dbReference type="EC" id="4.1.2.4" evidence="3"/>
<dbReference type="EMBL" id="CAJPEX010000337">
    <property type="protein sequence ID" value="CAG0915131.1"/>
    <property type="molecule type" value="Genomic_DNA"/>
</dbReference>
<evidence type="ECO:0000313" key="10">
    <source>
        <dbReference type="EMBL" id="CAD7274979.1"/>
    </source>
</evidence>
<sequence length="501" mass="55955">MDVKNEEIICLSDSSDQEVCILNEILPWKILGKRKLGAESVEYRIWPTAQPLQDCVWVSEQAVSRFPAAIRAFEEEIISLAKRTRASIKFRKQFSKEEANASRSGHVSVKRGRKNRDDSSRKVASRRTSRKRAYSRQKKFPGKRKQGGYVPDEPIPRGQVLEIIACFYGDQTGPNVRPEYFLVKWNPGMFFGPNVSVGIIEGNLKDRVKYLLRRRKITGSNEAAWLLKAVTLIDLTSLNSDDSWINIERLCAKALNPIPSDILERLGAIIPEVDLRVGSVCMYPGRVTDAKKCLERASAYKRMPITVAASGFPSAQYRLESKLREVMDSVADGAREVDIVVPKDKVYDEDWEGIYNDVRALKDACGPNVVLKTILAVGDLSTYDNIYKASMISMMAGTDFVKTSTGKESLANANLLNSLVILNSIQDYYLLTGIKVGFKPAGGLKTWKDALQFMTLVQDELGPEWICPELFRMGASSLLGDIENRLRALAFTGAVGLPNLL</sequence>
<accession>A0A7R9GBT3</accession>
<dbReference type="OrthoDB" id="70823at2759"/>
<evidence type="ECO:0000256" key="6">
    <source>
        <dbReference type="ARBA" id="ARBA00031814"/>
    </source>
</evidence>
<keyword evidence="11" id="KW-1185">Reference proteome</keyword>
<evidence type="ECO:0000256" key="7">
    <source>
        <dbReference type="ARBA" id="ARBA00032755"/>
    </source>
</evidence>
<feature type="region of interest" description="Disordered" evidence="9">
    <location>
        <begin position="99"/>
        <end position="153"/>
    </location>
</feature>
<protein>
    <recommendedName>
        <fullName evidence="3">deoxyribose-phosphate aldolase</fullName>
        <ecNumber evidence="3">4.1.2.4</ecNumber>
    </recommendedName>
    <alternativeName>
        <fullName evidence="7">2-deoxy-D-ribose 5-phosphate aldolase</fullName>
    </alternativeName>
    <alternativeName>
        <fullName evidence="6">Phosphodeoxyriboaldolase</fullName>
    </alternativeName>
</protein>
<proteinExistence type="inferred from homology"/>
<reference evidence="10" key="1">
    <citation type="submission" date="2020-11" db="EMBL/GenBank/DDBJ databases">
        <authorList>
            <person name="Tran Van P."/>
        </authorList>
    </citation>
    <scope>NUCLEOTIDE SEQUENCE</scope>
</reference>
<comment type="similarity">
    <text evidence="2">Belongs to the DeoC/FbaB aldolase family. DeoC type 2 subfamily.</text>
</comment>
<dbReference type="Gene3D" id="3.20.20.70">
    <property type="entry name" value="Aldolase class I"/>
    <property type="match status" value="1"/>
</dbReference>